<comment type="caution">
    <text evidence="1">The sequence shown here is derived from an EMBL/GenBank/DDBJ whole genome shotgun (WGS) entry which is preliminary data.</text>
</comment>
<sequence length="69" mass="7735">MQQVEAFLPVTLPEEVKTLYRIHDGQGDHEIGSWRVTPSPQGLARAITILTGNSPIPYCGRWHVSRLPI</sequence>
<dbReference type="Proteomes" id="UP000597444">
    <property type="component" value="Unassembled WGS sequence"/>
</dbReference>
<gene>
    <name evidence="1" type="ORF">KSF_066200</name>
</gene>
<name>A0A8J3N6X5_9CHLR</name>
<dbReference type="EMBL" id="BNJK01000001">
    <property type="protein sequence ID" value="GHO96572.1"/>
    <property type="molecule type" value="Genomic_DNA"/>
</dbReference>
<accession>A0A8J3N6X5</accession>
<dbReference type="AlphaFoldDB" id="A0A8J3N6X5"/>
<evidence type="ECO:0000313" key="1">
    <source>
        <dbReference type="EMBL" id="GHO96572.1"/>
    </source>
</evidence>
<evidence type="ECO:0000313" key="2">
    <source>
        <dbReference type="Proteomes" id="UP000597444"/>
    </source>
</evidence>
<proteinExistence type="predicted"/>
<protein>
    <recommendedName>
        <fullName evidence="3">Knr4/Smi1-like domain-containing protein</fullName>
    </recommendedName>
</protein>
<keyword evidence="2" id="KW-1185">Reference proteome</keyword>
<organism evidence="1 2">
    <name type="scientific">Reticulibacter mediterranei</name>
    <dbReference type="NCBI Taxonomy" id="2778369"/>
    <lineage>
        <taxon>Bacteria</taxon>
        <taxon>Bacillati</taxon>
        <taxon>Chloroflexota</taxon>
        <taxon>Ktedonobacteria</taxon>
        <taxon>Ktedonobacterales</taxon>
        <taxon>Reticulibacteraceae</taxon>
        <taxon>Reticulibacter</taxon>
    </lineage>
</organism>
<evidence type="ECO:0008006" key="3">
    <source>
        <dbReference type="Google" id="ProtNLM"/>
    </source>
</evidence>
<reference evidence="1" key="1">
    <citation type="submission" date="2020-10" db="EMBL/GenBank/DDBJ databases">
        <title>Taxonomic study of unclassified bacteria belonging to the class Ktedonobacteria.</title>
        <authorList>
            <person name="Yabe S."/>
            <person name="Wang C.M."/>
            <person name="Zheng Y."/>
            <person name="Sakai Y."/>
            <person name="Cavaletti L."/>
            <person name="Monciardini P."/>
            <person name="Donadio S."/>
        </authorList>
    </citation>
    <scope>NUCLEOTIDE SEQUENCE</scope>
    <source>
        <strain evidence="1">ID150040</strain>
    </source>
</reference>